<dbReference type="GO" id="GO:0008033">
    <property type="term" value="P:tRNA processing"/>
    <property type="evidence" value="ECO:0007669"/>
    <property type="project" value="UniProtKB-KW"/>
</dbReference>
<evidence type="ECO:0000256" key="1">
    <source>
        <dbReference type="ARBA" id="ARBA00000109"/>
    </source>
</evidence>
<dbReference type="STRING" id="318586.Pden_0419"/>
<evidence type="ECO:0000256" key="6">
    <source>
        <dbReference type="ARBA" id="ARBA00022759"/>
    </source>
</evidence>
<keyword evidence="9" id="KW-0963">Cytoplasm</keyword>
<dbReference type="PANTHER" id="PTHR11207:SF0">
    <property type="entry name" value="RIBONUCLEASE 3"/>
    <property type="match status" value="1"/>
</dbReference>
<dbReference type="Proteomes" id="UP000000361">
    <property type="component" value="Chromosome 1"/>
</dbReference>
<comment type="function">
    <text evidence="9">Digests double-stranded RNA. Involved in the processing of primary rRNA transcript to yield the immediate precursors to the large and small rRNAs (23S and 16S). Processes some mRNAs, and tRNAs when they are encoded in the rRNA operon. Processes pre-crRNA and tracrRNA of type II CRISPR loci if present in the organism.</text>
</comment>
<dbReference type="CDD" id="cd10845">
    <property type="entry name" value="DSRM_RNAse_III_family"/>
    <property type="match status" value="1"/>
</dbReference>
<dbReference type="GO" id="GO:0004525">
    <property type="term" value="F:ribonuclease III activity"/>
    <property type="evidence" value="ECO:0007669"/>
    <property type="project" value="UniProtKB-UniRule"/>
</dbReference>
<dbReference type="Pfam" id="PF14622">
    <property type="entry name" value="Ribonucleas_3_3"/>
    <property type="match status" value="1"/>
</dbReference>
<dbReference type="HAMAP" id="MF_00104">
    <property type="entry name" value="RNase_III"/>
    <property type="match status" value="1"/>
</dbReference>
<dbReference type="EC" id="3.1.26.3" evidence="9"/>
<feature type="domain" description="RNase III" evidence="11">
    <location>
        <begin position="19"/>
        <end position="144"/>
    </location>
</feature>
<evidence type="ECO:0000256" key="7">
    <source>
        <dbReference type="ARBA" id="ARBA00022801"/>
    </source>
</evidence>
<keyword evidence="9" id="KW-0819">tRNA processing</keyword>
<keyword evidence="7 9" id="KW-0378">Hydrolase</keyword>
<dbReference type="GO" id="GO:0006364">
    <property type="term" value="P:rRNA processing"/>
    <property type="evidence" value="ECO:0007669"/>
    <property type="project" value="UniProtKB-UniRule"/>
</dbReference>
<dbReference type="NCBIfam" id="TIGR02191">
    <property type="entry name" value="RNaseIII"/>
    <property type="match status" value="1"/>
</dbReference>
<keyword evidence="8 9" id="KW-0694">RNA-binding</keyword>
<dbReference type="eggNOG" id="COG0571">
    <property type="taxonomic scope" value="Bacteria"/>
</dbReference>
<dbReference type="KEGG" id="pde:Pden_0419"/>
<dbReference type="GO" id="GO:0046872">
    <property type="term" value="F:metal ion binding"/>
    <property type="evidence" value="ECO:0007669"/>
    <property type="project" value="UniProtKB-KW"/>
</dbReference>
<keyword evidence="4 9" id="KW-0507">mRNA processing</keyword>
<feature type="binding site" evidence="9">
    <location>
        <position position="130"/>
    </location>
    <ligand>
        <name>Mg(2+)</name>
        <dbReference type="ChEBI" id="CHEBI:18420"/>
    </ligand>
</feature>
<dbReference type="AlphaFoldDB" id="A1AZ39"/>
<dbReference type="InterPro" id="IPR014720">
    <property type="entry name" value="dsRBD_dom"/>
</dbReference>
<keyword evidence="9" id="KW-0479">Metal-binding</keyword>
<dbReference type="PANTHER" id="PTHR11207">
    <property type="entry name" value="RIBONUCLEASE III"/>
    <property type="match status" value="1"/>
</dbReference>
<evidence type="ECO:0000256" key="3">
    <source>
        <dbReference type="ARBA" id="ARBA00022552"/>
    </source>
</evidence>
<dbReference type="SMART" id="SM00535">
    <property type="entry name" value="RIBOc"/>
    <property type="match status" value="1"/>
</dbReference>
<evidence type="ECO:0000259" key="10">
    <source>
        <dbReference type="PROSITE" id="PS50137"/>
    </source>
</evidence>
<evidence type="ECO:0000256" key="5">
    <source>
        <dbReference type="ARBA" id="ARBA00022722"/>
    </source>
</evidence>
<keyword evidence="6 9" id="KW-0255">Endonuclease</keyword>
<keyword evidence="9" id="KW-0699">rRNA-binding</keyword>
<evidence type="ECO:0000313" key="12">
    <source>
        <dbReference type="EMBL" id="ABL68533.1"/>
    </source>
</evidence>
<accession>A1AZ39</accession>
<keyword evidence="3 9" id="KW-0698">rRNA processing</keyword>
<dbReference type="CDD" id="cd00593">
    <property type="entry name" value="RIBOc"/>
    <property type="match status" value="1"/>
</dbReference>
<comment type="similarity">
    <text evidence="2">Belongs to the ribonuclease III family.</text>
</comment>
<dbReference type="PROSITE" id="PS00517">
    <property type="entry name" value="RNASE_3_1"/>
    <property type="match status" value="1"/>
</dbReference>
<dbReference type="Gene3D" id="1.10.1520.10">
    <property type="entry name" value="Ribonuclease III domain"/>
    <property type="match status" value="1"/>
</dbReference>
<dbReference type="SUPFAM" id="SSF54768">
    <property type="entry name" value="dsRNA-binding domain-like"/>
    <property type="match status" value="1"/>
</dbReference>
<feature type="binding site" evidence="9">
    <location>
        <position position="57"/>
    </location>
    <ligand>
        <name>Mg(2+)</name>
        <dbReference type="ChEBI" id="CHEBI:18420"/>
    </ligand>
</feature>
<dbReference type="InterPro" id="IPR011907">
    <property type="entry name" value="RNase_III"/>
</dbReference>
<dbReference type="EMBL" id="CP000489">
    <property type="protein sequence ID" value="ABL68533.1"/>
    <property type="molecule type" value="Genomic_DNA"/>
</dbReference>
<dbReference type="GO" id="GO:0010468">
    <property type="term" value="P:regulation of gene expression"/>
    <property type="evidence" value="ECO:0007669"/>
    <property type="project" value="TreeGrafter"/>
</dbReference>
<keyword evidence="5 9" id="KW-0540">Nuclease</keyword>
<dbReference type="GO" id="GO:0005737">
    <property type="term" value="C:cytoplasm"/>
    <property type="evidence" value="ECO:0007669"/>
    <property type="project" value="UniProtKB-SubCell"/>
</dbReference>
<protein>
    <recommendedName>
        <fullName evidence="9">Ribonuclease 3</fullName>
        <ecNumber evidence="9">3.1.26.3</ecNumber>
    </recommendedName>
    <alternativeName>
        <fullName evidence="9">Ribonuclease III</fullName>
        <shortName evidence="9">RNase III</shortName>
    </alternativeName>
</protein>
<evidence type="ECO:0000313" key="13">
    <source>
        <dbReference type="Proteomes" id="UP000000361"/>
    </source>
</evidence>
<name>A1AZ39_PARDP</name>
<evidence type="ECO:0000256" key="4">
    <source>
        <dbReference type="ARBA" id="ARBA00022664"/>
    </source>
</evidence>
<dbReference type="PROSITE" id="PS50137">
    <property type="entry name" value="DS_RBD"/>
    <property type="match status" value="1"/>
</dbReference>
<dbReference type="GO" id="GO:0003725">
    <property type="term" value="F:double-stranded RNA binding"/>
    <property type="evidence" value="ECO:0007669"/>
    <property type="project" value="TreeGrafter"/>
</dbReference>
<feature type="active site" evidence="9">
    <location>
        <position position="133"/>
    </location>
</feature>
<dbReference type="InterPro" id="IPR036389">
    <property type="entry name" value="RNase_III_sf"/>
</dbReference>
<comment type="catalytic activity">
    <reaction evidence="1 9">
        <text>Endonucleolytic cleavage to 5'-phosphomonoester.</text>
        <dbReference type="EC" id="3.1.26.3"/>
    </reaction>
</comment>
<proteinExistence type="inferred from homology"/>
<feature type="domain" description="DRBM" evidence="10">
    <location>
        <begin position="169"/>
        <end position="239"/>
    </location>
</feature>
<dbReference type="Gene3D" id="3.30.160.20">
    <property type="match status" value="1"/>
</dbReference>
<evidence type="ECO:0000256" key="2">
    <source>
        <dbReference type="ARBA" id="ARBA00010183"/>
    </source>
</evidence>
<comment type="subunit">
    <text evidence="9">Homodimer.</text>
</comment>
<dbReference type="FunFam" id="1.10.1520.10:FF:000001">
    <property type="entry name" value="Ribonuclease 3"/>
    <property type="match status" value="1"/>
</dbReference>
<evidence type="ECO:0000256" key="9">
    <source>
        <dbReference type="HAMAP-Rule" id="MF_00104"/>
    </source>
</evidence>
<gene>
    <name evidence="9" type="primary">rnc</name>
    <name evidence="12" type="ordered locus">Pden_0419</name>
</gene>
<dbReference type="Pfam" id="PF00035">
    <property type="entry name" value="dsrm"/>
    <property type="match status" value="1"/>
</dbReference>
<dbReference type="SUPFAM" id="SSF69065">
    <property type="entry name" value="RNase III domain-like"/>
    <property type="match status" value="1"/>
</dbReference>
<comment type="cofactor">
    <cofactor evidence="9">
        <name>Mg(2+)</name>
        <dbReference type="ChEBI" id="CHEBI:18420"/>
    </cofactor>
</comment>
<evidence type="ECO:0000259" key="11">
    <source>
        <dbReference type="PROSITE" id="PS50142"/>
    </source>
</evidence>
<sequence length="241" mass="26348">MPRRPAPWQDRHMKISADLRAFSERLGHEFSRPELLRRALTHGSIASTTRPDNQRLEFLGDRVLGLTIAEALFSADRAATEGQLAPRYNALVKGETCAAIAREIGLGEVLKLGRSEMMSGGRRKEALLADAMEAVIAAVYLDAGFETARGVVLGLWSDRLANVETDARDAKTALQEWAQAQGMSPPRYVQIARTGPDHAPEFQITVRLDDGREASASGKGTKRSIEQAAATAMLEQIERTP</sequence>
<comment type="subcellular location">
    <subcellularLocation>
        <location evidence="9">Cytoplasm</location>
    </subcellularLocation>
</comment>
<dbReference type="EnsemblBacteria" id="ABL68533">
    <property type="protein sequence ID" value="ABL68533"/>
    <property type="gene ID" value="Pden_0419"/>
</dbReference>
<evidence type="ECO:0000256" key="8">
    <source>
        <dbReference type="ARBA" id="ARBA00022884"/>
    </source>
</evidence>
<dbReference type="HOGENOM" id="CLU_000907_1_1_5"/>
<dbReference type="SMART" id="SM00358">
    <property type="entry name" value="DSRM"/>
    <property type="match status" value="1"/>
</dbReference>
<feature type="binding site" evidence="9">
    <location>
        <position position="133"/>
    </location>
    <ligand>
        <name>Mg(2+)</name>
        <dbReference type="ChEBI" id="CHEBI:18420"/>
    </ligand>
</feature>
<feature type="active site" evidence="9">
    <location>
        <position position="61"/>
    </location>
</feature>
<dbReference type="GO" id="GO:0006397">
    <property type="term" value="P:mRNA processing"/>
    <property type="evidence" value="ECO:0007669"/>
    <property type="project" value="UniProtKB-UniRule"/>
</dbReference>
<keyword evidence="13" id="KW-1185">Reference proteome</keyword>
<reference evidence="13" key="1">
    <citation type="submission" date="2006-12" db="EMBL/GenBank/DDBJ databases">
        <title>Complete sequence of chromosome 1 of Paracoccus denitrificans PD1222.</title>
        <authorList>
            <person name="Copeland A."/>
            <person name="Lucas S."/>
            <person name="Lapidus A."/>
            <person name="Barry K."/>
            <person name="Detter J.C."/>
            <person name="Glavina del Rio T."/>
            <person name="Hammon N."/>
            <person name="Israni S."/>
            <person name="Dalin E."/>
            <person name="Tice H."/>
            <person name="Pitluck S."/>
            <person name="Munk A.C."/>
            <person name="Brettin T."/>
            <person name="Bruce D."/>
            <person name="Han C."/>
            <person name="Tapia R."/>
            <person name="Gilna P."/>
            <person name="Schmutz J."/>
            <person name="Larimer F."/>
            <person name="Land M."/>
            <person name="Hauser L."/>
            <person name="Kyrpides N."/>
            <person name="Lykidis A."/>
            <person name="Spiro S."/>
            <person name="Richardson D.J."/>
            <person name="Moir J.W.B."/>
            <person name="Ferguson S.J."/>
            <person name="van Spanning R.J.M."/>
            <person name="Richardson P."/>
        </authorList>
    </citation>
    <scope>NUCLEOTIDE SEQUENCE [LARGE SCALE GENOMIC DNA]</scope>
    <source>
        <strain evidence="13">Pd 1222</strain>
    </source>
</reference>
<organism evidence="12 13">
    <name type="scientific">Paracoccus denitrificans (strain Pd 1222)</name>
    <dbReference type="NCBI Taxonomy" id="318586"/>
    <lineage>
        <taxon>Bacteria</taxon>
        <taxon>Pseudomonadati</taxon>
        <taxon>Pseudomonadota</taxon>
        <taxon>Alphaproteobacteria</taxon>
        <taxon>Rhodobacterales</taxon>
        <taxon>Paracoccaceae</taxon>
        <taxon>Paracoccus</taxon>
    </lineage>
</organism>
<dbReference type="GO" id="GO:0019843">
    <property type="term" value="F:rRNA binding"/>
    <property type="evidence" value="ECO:0007669"/>
    <property type="project" value="UniProtKB-KW"/>
</dbReference>
<keyword evidence="9" id="KW-0460">Magnesium</keyword>
<dbReference type="InterPro" id="IPR000999">
    <property type="entry name" value="RNase_III_dom"/>
</dbReference>
<dbReference type="PROSITE" id="PS50142">
    <property type="entry name" value="RNASE_3_2"/>
    <property type="match status" value="1"/>
</dbReference>